<feature type="domain" description="RsbT co-antagonist protein RsbRD N-terminal" evidence="1">
    <location>
        <begin position="13"/>
        <end position="146"/>
    </location>
</feature>
<dbReference type="RefSeq" id="WP_284151424.1">
    <property type="nucleotide sequence ID" value="NZ_AP025516.1"/>
</dbReference>
<protein>
    <recommendedName>
        <fullName evidence="1">RsbT co-antagonist protein RsbRD N-terminal domain-containing protein</fullName>
    </recommendedName>
</protein>
<evidence type="ECO:0000313" key="3">
    <source>
        <dbReference type="Proteomes" id="UP000830055"/>
    </source>
</evidence>
<reference evidence="2 3" key="1">
    <citation type="submission" date="2022-01" db="EMBL/GenBank/DDBJ databases">
        <title>Desulfofustis limnae sp. nov., a novel mesophilic sulfate-reducing bacterium isolated from marsh soil.</title>
        <authorList>
            <person name="Watanabe M."/>
            <person name="Takahashi A."/>
            <person name="Kojima H."/>
            <person name="Fukui M."/>
        </authorList>
    </citation>
    <scope>NUCLEOTIDE SEQUENCE [LARGE SCALE GENOMIC DNA]</scope>
    <source>
        <strain evidence="2 3">PPLL</strain>
    </source>
</reference>
<keyword evidence="3" id="KW-1185">Reference proteome</keyword>
<proteinExistence type="predicted"/>
<sequence>MKIAEALHNHRHTIVDKWVAYTLKTYQATEFLQKEQDRFANPIGSTVRSSLKQLFSLLVQGSEATGVNEPLATLMHLRAVQDFTPSQAVAPLNAVKHISREVLGADKQTKALINDLYDFEFAVDLAVLAAFDLYMQCREKVYRIRIDEVKSGAHILTDNACPSKALKNIQEIKK</sequence>
<dbReference type="Pfam" id="PF14361">
    <property type="entry name" value="RsbRD_N"/>
    <property type="match status" value="1"/>
</dbReference>
<organism evidence="2 3">
    <name type="scientific">Desulfofustis limnaeus</name>
    <dbReference type="NCBI Taxonomy" id="2740163"/>
    <lineage>
        <taxon>Bacteria</taxon>
        <taxon>Pseudomonadati</taxon>
        <taxon>Thermodesulfobacteriota</taxon>
        <taxon>Desulfobulbia</taxon>
        <taxon>Desulfobulbales</taxon>
        <taxon>Desulfocapsaceae</taxon>
        <taxon>Desulfofustis</taxon>
    </lineage>
</organism>
<dbReference type="EMBL" id="AP025516">
    <property type="protein sequence ID" value="BDD88034.1"/>
    <property type="molecule type" value="Genomic_DNA"/>
</dbReference>
<evidence type="ECO:0000259" key="1">
    <source>
        <dbReference type="Pfam" id="PF14361"/>
    </source>
</evidence>
<gene>
    <name evidence="2" type="ORF">DPPLL_23990</name>
</gene>
<accession>A0ABM7WAL7</accession>
<evidence type="ECO:0000313" key="2">
    <source>
        <dbReference type="EMBL" id="BDD88034.1"/>
    </source>
</evidence>
<dbReference type="InterPro" id="IPR025751">
    <property type="entry name" value="RsbRD_N_dom"/>
</dbReference>
<dbReference type="Proteomes" id="UP000830055">
    <property type="component" value="Chromosome"/>
</dbReference>
<name>A0ABM7WAL7_9BACT</name>